<proteinExistence type="inferred from homology"/>
<dbReference type="InterPro" id="IPR016024">
    <property type="entry name" value="ARM-type_fold"/>
</dbReference>
<dbReference type="GO" id="GO:0034472">
    <property type="term" value="P:snRNA 3'-end processing"/>
    <property type="evidence" value="ECO:0007669"/>
    <property type="project" value="TreeGrafter"/>
</dbReference>
<feature type="domain" description="Integrator complex subunit 7 N-terminal" evidence="8">
    <location>
        <begin position="124"/>
        <end position="491"/>
    </location>
</feature>
<evidence type="ECO:0000256" key="4">
    <source>
        <dbReference type="ARBA" id="ARBA00015336"/>
    </source>
</evidence>
<dbReference type="Pfam" id="PF22965">
    <property type="entry name" value="INTS7_C"/>
    <property type="match status" value="1"/>
</dbReference>
<keyword evidence="5" id="KW-0963">Cytoplasm</keyword>
<evidence type="ECO:0000256" key="3">
    <source>
        <dbReference type="ARBA" id="ARBA00008565"/>
    </source>
</evidence>
<dbReference type="InterPro" id="IPR054519">
    <property type="entry name" value="INTS7_C"/>
</dbReference>
<dbReference type="Ensembl" id="ENSSSUT00005038318.1">
    <property type="protein sequence ID" value="ENSSSUP00005033609.1"/>
    <property type="gene ID" value="ENSSSUG00005021562.1"/>
</dbReference>
<dbReference type="GO" id="GO:0032039">
    <property type="term" value="C:integrator complex"/>
    <property type="evidence" value="ECO:0007669"/>
    <property type="project" value="InterPro"/>
</dbReference>
<evidence type="ECO:0000256" key="1">
    <source>
        <dbReference type="ARBA" id="ARBA00004123"/>
    </source>
</evidence>
<dbReference type="Pfam" id="PF24436">
    <property type="entry name" value="INTS7_N"/>
    <property type="match status" value="1"/>
</dbReference>
<evidence type="ECO:0000256" key="6">
    <source>
        <dbReference type="ARBA" id="ARBA00023242"/>
    </source>
</evidence>
<gene>
    <name evidence="10" type="primary">INTS7</name>
</gene>
<name>A0A673V9M2_SURSU</name>
<dbReference type="AlphaFoldDB" id="A0A673V9M2"/>
<protein>
    <recommendedName>
        <fullName evidence="4">Integrator complex subunit 7</fullName>
    </recommendedName>
</protein>
<feature type="domain" description="Integrator complex subunit 7 helical bundle" evidence="9">
    <location>
        <begin position="493"/>
        <end position="673"/>
    </location>
</feature>
<dbReference type="PANTHER" id="PTHR13322:SF2">
    <property type="entry name" value="INTEGRATOR COMPLEX SUBUNIT 7"/>
    <property type="match status" value="1"/>
</dbReference>
<reference evidence="10" key="3">
    <citation type="submission" date="2025-09" db="UniProtKB">
        <authorList>
            <consortium name="Ensembl"/>
        </authorList>
    </citation>
    <scope>IDENTIFICATION</scope>
</reference>
<organism evidence="10 11">
    <name type="scientific">Suricata suricatta</name>
    <name type="common">Meerkat</name>
    <dbReference type="NCBI Taxonomy" id="37032"/>
    <lineage>
        <taxon>Eukaryota</taxon>
        <taxon>Metazoa</taxon>
        <taxon>Chordata</taxon>
        <taxon>Craniata</taxon>
        <taxon>Vertebrata</taxon>
        <taxon>Euteleostomi</taxon>
        <taxon>Mammalia</taxon>
        <taxon>Eutheria</taxon>
        <taxon>Laurasiatheria</taxon>
        <taxon>Carnivora</taxon>
        <taxon>Feliformia</taxon>
        <taxon>Herpestidae</taxon>
        <taxon>Suricata</taxon>
    </lineage>
</organism>
<evidence type="ECO:0000313" key="10">
    <source>
        <dbReference type="Ensembl" id="ENSSSUP00005033609.1"/>
    </source>
</evidence>
<keyword evidence="6" id="KW-0539">Nucleus</keyword>
<dbReference type="Pfam" id="PF24437">
    <property type="entry name" value="INTS7_HB"/>
    <property type="match status" value="1"/>
</dbReference>
<keyword evidence="11" id="KW-1185">Reference proteome</keyword>
<dbReference type="SUPFAM" id="SSF48371">
    <property type="entry name" value="ARM repeat"/>
    <property type="match status" value="1"/>
</dbReference>
<dbReference type="InterPro" id="IPR033060">
    <property type="entry name" value="INTS7"/>
</dbReference>
<evidence type="ECO:0000256" key="2">
    <source>
        <dbReference type="ARBA" id="ARBA00004496"/>
    </source>
</evidence>
<dbReference type="GO" id="GO:0005737">
    <property type="term" value="C:cytoplasm"/>
    <property type="evidence" value="ECO:0007669"/>
    <property type="project" value="UniProtKB-SubCell"/>
</dbReference>
<reference evidence="10" key="2">
    <citation type="submission" date="2025-08" db="UniProtKB">
        <authorList>
            <consortium name="Ensembl"/>
        </authorList>
    </citation>
    <scope>IDENTIFICATION</scope>
</reference>
<comment type="similarity">
    <text evidence="3">Belongs to the Integrator subunit 7 family.</text>
</comment>
<dbReference type="InterPro" id="IPR056517">
    <property type="entry name" value="INTS7_HB"/>
</dbReference>
<dbReference type="Proteomes" id="UP000472268">
    <property type="component" value="Chromosome 3"/>
</dbReference>
<evidence type="ECO:0000259" key="8">
    <source>
        <dbReference type="Pfam" id="PF24436"/>
    </source>
</evidence>
<evidence type="ECO:0000313" key="11">
    <source>
        <dbReference type="Proteomes" id="UP000472268"/>
    </source>
</evidence>
<reference evidence="10 11" key="1">
    <citation type="submission" date="2019-05" db="EMBL/GenBank/DDBJ databases">
        <title>A Chromosome-scale Meerkat (S. suricatta) Genome Assembly.</title>
        <authorList>
            <person name="Dudchenko O."/>
            <person name="Lieberman Aiden E."/>
            <person name="Tung J."/>
            <person name="Barreiro L.B."/>
            <person name="Clutton-Brock T.H."/>
        </authorList>
    </citation>
    <scope>NUCLEOTIDE SEQUENCE [LARGE SCALE GENOMIC DNA]</scope>
</reference>
<sequence>MASNSTKSFLADAGYGEQELDANSALMELDKGLRSGKLGEQCEAVVRFPRLFQKYPFPILINSAFLKLADVFRVGNNFLRLCVLKVTQQSEKHLEKILNVDEFVKRIFSVIHSNDPVARAITLRDFAVGICNKISEMIQGLATPVDLKLKLIPILQHMHHDAILASSARQLLQQLVTSYPSTKMVIVSLHTFTLLAASSLVDTPKQIQLLLQYLKNDPRKAVKRLAIQDLKLLANKTPHTWSRENIQALCECALQTPYDSLKLGMLSVLSTLSGTIAIKHYFSIASGNVSSSPRSSDLVRLAQECCYHNNRGIAAHGVRVLTNITVSCQEKDLLALEQDAVFGLESLLVLCSQDDSPGAQATLKIALNCMVKLAKGRPHLSQSVVETLLTQLHSAQDAARTLMCHCLAAIAMQLPVLGDGMLGDLMELYKVIGRSATDKQQELLVSLATVIFVASQKALSAEVKAVIKQQLESVSNGWTVYRIARQASRMGNHDMARELYQSLLTQVASEHFYFWLNSLKEFSHAEQCLTGLQEENYSSALSCIAESLKFYHKGIASLTAASTPLNPLSFQCEFVKLRIDLLQAFSQLICTCNSLKTSPPPAIATTIAMTLGNDLQRCGRISNQMKQSMEEFRSLASRYGDLYQASFDADSATLRNLELQQQSCLLISHAIEALILDPESASFQEYGSAGAAHADSEYERRMMSVYNRVLEEVESLNRKHTPVSYMHTACLCNAIISLLKVPLSFQRYFFQKLQSTSIKLALSPSPRNPAEPIAVQNNQQLALKVEGVVQHGSKPGLFRKIQSVCLNVSSTLQSKSGQDYKIPIDNMTNEMEQRVEPHNDYFSTQFLLNFAILGTHNITVESSVKDANGIVWKTGPRTTIFVKSLEDPYSQQIRLQQQQAQQPLQQQQQRNAYSRF</sequence>
<feature type="domain" description="Integrator complex subunit 7 C-terminal" evidence="7">
    <location>
        <begin position="759"/>
        <end position="872"/>
    </location>
</feature>
<dbReference type="InterPro" id="IPR056516">
    <property type="entry name" value="INTS7_N"/>
</dbReference>
<comment type="subcellular location">
    <subcellularLocation>
        <location evidence="2">Cytoplasm</location>
    </subcellularLocation>
    <subcellularLocation>
        <location evidence="1">Nucleus</location>
    </subcellularLocation>
</comment>
<evidence type="ECO:0000259" key="9">
    <source>
        <dbReference type="Pfam" id="PF24437"/>
    </source>
</evidence>
<accession>A0A673V9M2</accession>
<dbReference type="PANTHER" id="PTHR13322">
    <property type="entry name" value="C1ORF73 PROTEIN"/>
    <property type="match status" value="1"/>
</dbReference>
<evidence type="ECO:0000256" key="5">
    <source>
        <dbReference type="ARBA" id="ARBA00022490"/>
    </source>
</evidence>
<evidence type="ECO:0000259" key="7">
    <source>
        <dbReference type="Pfam" id="PF22965"/>
    </source>
</evidence>